<evidence type="ECO:0000313" key="2">
    <source>
        <dbReference type="Proteomes" id="UP001186974"/>
    </source>
</evidence>
<gene>
    <name evidence="1" type="ORF">LTS18_010462</name>
</gene>
<proteinExistence type="predicted"/>
<evidence type="ECO:0000313" key="1">
    <source>
        <dbReference type="EMBL" id="KAK3059600.1"/>
    </source>
</evidence>
<sequence>MSQQNNVKTQSDLQDVNDTPEDISLAISGHKAKISNPNTSQESKEASQKALEQLGGDKAFDGKDENAGDGVGGQKQ</sequence>
<dbReference type="Proteomes" id="UP001186974">
    <property type="component" value="Unassembled WGS sequence"/>
</dbReference>
<organism evidence="1 2">
    <name type="scientific">Coniosporium uncinatum</name>
    <dbReference type="NCBI Taxonomy" id="93489"/>
    <lineage>
        <taxon>Eukaryota</taxon>
        <taxon>Fungi</taxon>
        <taxon>Dikarya</taxon>
        <taxon>Ascomycota</taxon>
        <taxon>Pezizomycotina</taxon>
        <taxon>Dothideomycetes</taxon>
        <taxon>Dothideomycetes incertae sedis</taxon>
        <taxon>Coniosporium</taxon>
    </lineage>
</organism>
<keyword evidence="2" id="KW-1185">Reference proteome</keyword>
<accession>A0ACC3CZU4</accession>
<comment type="caution">
    <text evidence="1">The sequence shown here is derived from an EMBL/GenBank/DDBJ whole genome shotgun (WGS) entry which is preliminary data.</text>
</comment>
<protein>
    <submittedName>
        <fullName evidence="1">Uncharacterized protein</fullName>
    </submittedName>
</protein>
<reference evidence="1" key="1">
    <citation type="submission" date="2024-09" db="EMBL/GenBank/DDBJ databases">
        <title>Black Yeasts Isolated from many extreme environments.</title>
        <authorList>
            <person name="Coleine C."/>
            <person name="Stajich J.E."/>
            <person name="Selbmann L."/>
        </authorList>
    </citation>
    <scope>NUCLEOTIDE SEQUENCE</scope>
    <source>
        <strain evidence="1">CCFEE 5737</strain>
    </source>
</reference>
<dbReference type="EMBL" id="JAWDJW010009263">
    <property type="protein sequence ID" value="KAK3059600.1"/>
    <property type="molecule type" value="Genomic_DNA"/>
</dbReference>
<name>A0ACC3CZU4_9PEZI</name>